<proteinExistence type="predicted"/>
<sequence>MALDLLRRQYGSQTQTRKHPDAFDDTWTPRPSELKPSRSPNASPWSGATALEEEGVDPLAKDSADPLASELSPTETVLNAHAHLANVTAASVPLVPVFTPGAPINATINQGVTQPVSGYTLPPTYAFPYNGYIPMPYPVPMHPPRAFVIKSFDDADVKKSLEHGIWTSTKRGNQRLDSAWHTSGSIVPIYLFFSVNGSGQFCGVARMASGVDYEAKTDIWSDGHWSGYFKVQWMLVKDVPNRLLRHIILTNTPEQKPVTQSRDTQEISPEAVGEMLNIMTRHPATSSLISSSPGQ</sequence>
<dbReference type="GO" id="GO:0005737">
    <property type="term" value="C:cytoplasm"/>
    <property type="evidence" value="ECO:0007669"/>
    <property type="project" value="TreeGrafter"/>
</dbReference>
<dbReference type="Pfam" id="PF04146">
    <property type="entry name" value="YTH"/>
    <property type="match status" value="1"/>
</dbReference>
<dbReference type="InterPro" id="IPR007275">
    <property type="entry name" value="YTH_domain"/>
</dbReference>
<evidence type="ECO:0000313" key="4">
    <source>
        <dbReference type="Proteomes" id="UP001219933"/>
    </source>
</evidence>
<name>A0AAF0J6T2_9BASI</name>
<dbReference type="GO" id="GO:0003729">
    <property type="term" value="F:mRNA binding"/>
    <property type="evidence" value="ECO:0007669"/>
    <property type="project" value="TreeGrafter"/>
</dbReference>
<reference evidence="3" key="1">
    <citation type="submission" date="2023-03" db="EMBL/GenBank/DDBJ databases">
        <title>Mating type loci evolution in Malassezia.</title>
        <authorList>
            <person name="Coelho M.A."/>
        </authorList>
    </citation>
    <scope>NUCLEOTIDE SEQUENCE</scope>
    <source>
        <strain evidence="3">CBS 11721</strain>
    </source>
</reference>
<dbReference type="AlphaFoldDB" id="A0AAF0J6T2"/>
<feature type="region of interest" description="Disordered" evidence="1">
    <location>
        <begin position="1"/>
        <end position="47"/>
    </location>
</feature>
<dbReference type="EMBL" id="CP119880">
    <property type="protein sequence ID" value="WFD35892.1"/>
    <property type="molecule type" value="Genomic_DNA"/>
</dbReference>
<dbReference type="PANTHER" id="PTHR12357">
    <property type="entry name" value="YTH YT521-B HOMOLOGY DOMAIN-CONTAINING"/>
    <property type="match status" value="1"/>
</dbReference>
<dbReference type="PROSITE" id="PS50882">
    <property type="entry name" value="YTH"/>
    <property type="match status" value="1"/>
</dbReference>
<gene>
    <name evidence="3" type="ORF">MCUN1_002760</name>
</gene>
<keyword evidence="4" id="KW-1185">Reference proteome</keyword>
<evidence type="ECO:0000259" key="2">
    <source>
        <dbReference type="PROSITE" id="PS50882"/>
    </source>
</evidence>
<protein>
    <recommendedName>
        <fullName evidence="2">YTH domain-containing protein</fullName>
    </recommendedName>
</protein>
<evidence type="ECO:0000256" key="1">
    <source>
        <dbReference type="SAM" id="MobiDB-lite"/>
    </source>
</evidence>
<feature type="domain" description="YTH" evidence="2">
    <location>
        <begin position="144"/>
        <end position="279"/>
    </location>
</feature>
<dbReference type="Proteomes" id="UP001219933">
    <property type="component" value="Chromosome 4"/>
</dbReference>
<dbReference type="InterPro" id="IPR045168">
    <property type="entry name" value="YTH_prot"/>
</dbReference>
<dbReference type="CDD" id="cd21134">
    <property type="entry name" value="YTH"/>
    <property type="match status" value="1"/>
</dbReference>
<accession>A0AAF0J6T2</accession>
<dbReference type="PANTHER" id="PTHR12357:SF89">
    <property type="entry name" value="YTH DOMAIN-CONTAINING FAMILY PROTEIN"/>
    <property type="match status" value="1"/>
</dbReference>
<dbReference type="Gene3D" id="3.10.590.10">
    <property type="entry name" value="ph1033 like domains"/>
    <property type="match status" value="1"/>
</dbReference>
<dbReference type="GO" id="GO:1990247">
    <property type="term" value="F:N6-methyladenosine-containing RNA reader activity"/>
    <property type="evidence" value="ECO:0007669"/>
    <property type="project" value="TreeGrafter"/>
</dbReference>
<organism evidence="3 4">
    <name type="scientific">Malassezia cuniculi</name>
    <dbReference type="NCBI Taxonomy" id="948313"/>
    <lineage>
        <taxon>Eukaryota</taxon>
        <taxon>Fungi</taxon>
        <taxon>Dikarya</taxon>
        <taxon>Basidiomycota</taxon>
        <taxon>Ustilaginomycotina</taxon>
        <taxon>Malasseziomycetes</taxon>
        <taxon>Malasseziales</taxon>
        <taxon>Malasseziaceae</taxon>
        <taxon>Malassezia</taxon>
    </lineage>
</organism>
<evidence type="ECO:0000313" key="3">
    <source>
        <dbReference type="EMBL" id="WFD35892.1"/>
    </source>
</evidence>
<dbReference type="GO" id="GO:0061157">
    <property type="term" value="P:mRNA destabilization"/>
    <property type="evidence" value="ECO:0007669"/>
    <property type="project" value="TreeGrafter"/>
</dbReference>